<evidence type="ECO:0000313" key="8">
    <source>
        <dbReference type="Proteomes" id="UP000828390"/>
    </source>
</evidence>
<accession>A0A9D4LPI5</accession>
<keyword evidence="8" id="KW-1185">Reference proteome</keyword>
<evidence type="ECO:0000259" key="4">
    <source>
        <dbReference type="PROSITE" id="PS50287"/>
    </source>
</evidence>
<dbReference type="InterPro" id="IPR001190">
    <property type="entry name" value="SRCR"/>
</dbReference>
<proteinExistence type="predicted"/>
<dbReference type="EMBL" id="JAIWYP010000002">
    <property type="protein sequence ID" value="KAH3872764.1"/>
    <property type="molecule type" value="Genomic_DNA"/>
</dbReference>
<name>A0A9D4LPI5_DREPO</name>
<organism evidence="5 8">
    <name type="scientific">Dreissena polymorpha</name>
    <name type="common">Zebra mussel</name>
    <name type="synonym">Mytilus polymorpha</name>
    <dbReference type="NCBI Taxonomy" id="45954"/>
    <lineage>
        <taxon>Eukaryota</taxon>
        <taxon>Metazoa</taxon>
        <taxon>Spiralia</taxon>
        <taxon>Lophotrochozoa</taxon>
        <taxon>Mollusca</taxon>
        <taxon>Bivalvia</taxon>
        <taxon>Autobranchia</taxon>
        <taxon>Heteroconchia</taxon>
        <taxon>Euheterodonta</taxon>
        <taxon>Imparidentia</taxon>
        <taxon>Neoheterodontei</taxon>
        <taxon>Myida</taxon>
        <taxon>Dreissenoidea</taxon>
        <taxon>Dreissenidae</taxon>
        <taxon>Dreissena</taxon>
    </lineage>
</organism>
<dbReference type="Proteomes" id="UP000828390">
    <property type="component" value="Unassembled WGS sequence"/>
</dbReference>
<evidence type="ECO:0000256" key="2">
    <source>
        <dbReference type="PROSITE-ProRule" id="PRU00196"/>
    </source>
</evidence>
<sequence length="81" mass="9216">MDGLHEAGGSGLHKPVQGRVEIQYRRFDQSLQKYRDDHWGTICDDQFGDEDALVLCSMMGYSVGYGLFFTIINTISIFHNN</sequence>
<comment type="caution">
    <text evidence="5">The sequence shown here is derived from an EMBL/GenBank/DDBJ whole genome shotgun (WGS) entry which is preliminary data.</text>
</comment>
<reference evidence="5" key="2">
    <citation type="submission" date="2020-11" db="EMBL/GenBank/DDBJ databases">
        <authorList>
            <person name="McCartney M.A."/>
            <person name="Auch B."/>
            <person name="Kono T."/>
            <person name="Mallez S."/>
            <person name="Becker A."/>
            <person name="Gohl D.M."/>
            <person name="Silverstein K.A.T."/>
            <person name="Koren S."/>
            <person name="Bechman K.B."/>
            <person name="Herman A."/>
            <person name="Abrahante J.E."/>
            <person name="Garbe J."/>
        </authorList>
    </citation>
    <scope>NUCLEOTIDE SEQUENCE</scope>
    <source>
        <strain evidence="5">Duluth1</strain>
        <tissue evidence="5">Whole animal</tissue>
    </source>
</reference>
<gene>
    <name evidence="5" type="ORF">DPMN_024419</name>
    <name evidence="6" type="ORF">DPMN_035894</name>
    <name evidence="7" type="ORF">DPMN_035987</name>
</gene>
<feature type="transmembrane region" description="Helical" evidence="3">
    <location>
        <begin position="58"/>
        <end position="78"/>
    </location>
</feature>
<feature type="domain" description="SRCR" evidence="4">
    <location>
        <begin position="4"/>
        <end position="60"/>
    </location>
</feature>
<dbReference type="GO" id="GO:0016020">
    <property type="term" value="C:membrane"/>
    <property type="evidence" value="ECO:0007669"/>
    <property type="project" value="InterPro"/>
</dbReference>
<evidence type="ECO:0000313" key="7">
    <source>
        <dbReference type="EMBL" id="KAH3872764.1"/>
    </source>
</evidence>
<dbReference type="PROSITE" id="PS50287">
    <property type="entry name" value="SRCR_2"/>
    <property type="match status" value="1"/>
</dbReference>
<dbReference type="Gene3D" id="3.10.250.10">
    <property type="entry name" value="SRCR-like domain"/>
    <property type="match status" value="1"/>
</dbReference>
<dbReference type="EMBL" id="JAIWYP010000002">
    <property type="protein sequence ID" value="KAH3872674.1"/>
    <property type="molecule type" value="Genomic_DNA"/>
</dbReference>
<comment type="caution">
    <text evidence="2">Lacks conserved residue(s) required for the propagation of feature annotation.</text>
</comment>
<evidence type="ECO:0000313" key="5">
    <source>
        <dbReference type="EMBL" id="KAH3861489.1"/>
    </source>
</evidence>
<keyword evidence="3" id="KW-1133">Transmembrane helix</keyword>
<reference evidence="5" key="1">
    <citation type="journal article" date="2019" name="bioRxiv">
        <title>The Genome of the Zebra Mussel, Dreissena polymorpha: A Resource for Invasive Species Research.</title>
        <authorList>
            <person name="McCartney M.A."/>
            <person name="Auch B."/>
            <person name="Kono T."/>
            <person name="Mallez S."/>
            <person name="Zhang Y."/>
            <person name="Obille A."/>
            <person name="Becker A."/>
            <person name="Abrahante J.E."/>
            <person name="Garbe J."/>
            <person name="Badalamenti J.P."/>
            <person name="Herman A."/>
            <person name="Mangelson H."/>
            <person name="Liachko I."/>
            <person name="Sullivan S."/>
            <person name="Sone E.D."/>
            <person name="Koren S."/>
            <person name="Silverstein K.A.T."/>
            <person name="Beckman K.B."/>
            <person name="Gohl D.M."/>
        </authorList>
    </citation>
    <scope>NUCLEOTIDE SEQUENCE</scope>
    <source>
        <strain evidence="5">Duluth1</strain>
        <tissue evidence="5">Whole animal</tissue>
    </source>
</reference>
<evidence type="ECO:0000256" key="3">
    <source>
        <dbReference type="SAM" id="Phobius"/>
    </source>
</evidence>
<dbReference type="Pfam" id="PF00530">
    <property type="entry name" value="SRCR"/>
    <property type="match status" value="1"/>
</dbReference>
<evidence type="ECO:0000313" key="6">
    <source>
        <dbReference type="EMBL" id="KAH3872674.1"/>
    </source>
</evidence>
<keyword evidence="1" id="KW-1015">Disulfide bond</keyword>
<evidence type="ECO:0000256" key="1">
    <source>
        <dbReference type="ARBA" id="ARBA00023157"/>
    </source>
</evidence>
<keyword evidence="3" id="KW-0812">Transmembrane</keyword>
<dbReference type="InterPro" id="IPR036772">
    <property type="entry name" value="SRCR-like_dom_sf"/>
</dbReference>
<dbReference type="SUPFAM" id="SSF56487">
    <property type="entry name" value="SRCR-like"/>
    <property type="match status" value="1"/>
</dbReference>
<protein>
    <recommendedName>
        <fullName evidence="4">SRCR domain-containing protein</fullName>
    </recommendedName>
</protein>
<keyword evidence="3" id="KW-0472">Membrane</keyword>
<dbReference type="AlphaFoldDB" id="A0A9D4LPI5"/>
<dbReference type="EMBL" id="JAIWYP010000002">
    <property type="protein sequence ID" value="KAH3861489.1"/>
    <property type="molecule type" value="Genomic_DNA"/>
</dbReference>